<gene>
    <name evidence="1" type="ORF">RhiirA5_439752</name>
</gene>
<evidence type="ECO:0000313" key="2">
    <source>
        <dbReference type="Proteomes" id="UP000232722"/>
    </source>
</evidence>
<protein>
    <submittedName>
        <fullName evidence="1">Uncharacterized protein</fullName>
    </submittedName>
</protein>
<reference evidence="1 2" key="2">
    <citation type="submission" date="2017-09" db="EMBL/GenBank/DDBJ databases">
        <title>Extensive intraspecific genome diversity in a model arbuscular mycorrhizal fungus.</title>
        <authorList>
            <person name="Chen E.C."/>
            <person name="Morin E."/>
            <person name="Beaudet D."/>
            <person name="Noel J."/>
            <person name="Ndikumana S."/>
            <person name="Charron P."/>
            <person name="St-Onge C."/>
            <person name="Giorgi J."/>
            <person name="Grigoriev I.V."/>
            <person name="Roux C."/>
            <person name="Martin F.M."/>
            <person name="Corradi N."/>
        </authorList>
    </citation>
    <scope>NUCLEOTIDE SEQUENCE [LARGE SCALE GENOMIC DNA]</scope>
    <source>
        <strain evidence="1 2">A5</strain>
    </source>
</reference>
<name>A0A2N0NHH9_9GLOM</name>
<comment type="caution">
    <text evidence="1">The sequence shown here is derived from an EMBL/GenBank/DDBJ whole genome shotgun (WGS) entry which is preliminary data.</text>
</comment>
<dbReference type="Proteomes" id="UP000232722">
    <property type="component" value="Unassembled WGS sequence"/>
</dbReference>
<sequence>MSNIGDLGRINPNNAEDFLKFILYNGYQYLHEVTAELGLFVENDSEFERFTLRSSREINLLPAPILYMVIWVITQNRNVTLPMMNCLHLLAHLETPPILPDVEMTLSIKLIPETSQKKGEEFTRTRGHSNTKKLMTSESRKINVMGHTIKLSVKRQHKYQTLRVKIGLNSFTLPQFNKFWMTDLGGIPVRWFPASWTLRERKQREKFQAVIHDIPEE</sequence>
<dbReference type="EMBL" id="LLXJ01006792">
    <property type="protein sequence ID" value="PKB94020.1"/>
    <property type="molecule type" value="Genomic_DNA"/>
</dbReference>
<accession>A0A2N0NHH9</accession>
<dbReference type="VEuPathDB" id="FungiDB:FUN_025262"/>
<organism evidence="1 2">
    <name type="scientific">Rhizophagus irregularis</name>
    <dbReference type="NCBI Taxonomy" id="588596"/>
    <lineage>
        <taxon>Eukaryota</taxon>
        <taxon>Fungi</taxon>
        <taxon>Fungi incertae sedis</taxon>
        <taxon>Mucoromycota</taxon>
        <taxon>Glomeromycotina</taxon>
        <taxon>Glomeromycetes</taxon>
        <taxon>Glomerales</taxon>
        <taxon>Glomeraceae</taxon>
        <taxon>Rhizophagus</taxon>
    </lineage>
</organism>
<proteinExistence type="predicted"/>
<dbReference type="VEuPathDB" id="FungiDB:RhiirA1_485651"/>
<dbReference type="AlphaFoldDB" id="A0A2N0NHH9"/>
<dbReference type="VEuPathDB" id="FungiDB:RhiirA1_486589"/>
<reference evidence="1 2" key="1">
    <citation type="submission" date="2016-04" db="EMBL/GenBank/DDBJ databases">
        <title>Genome analyses suggest a sexual origin of heterokaryosis in a supposedly ancient asexual fungus.</title>
        <authorList>
            <person name="Ropars J."/>
            <person name="Sedzielewska K."/>
            <person name="Noel J."/>
            <person name="Charron P."/>
            <person name="Farinelli L."/>
            <person name="Marton T."/>
            <person name="Kruger M."/>
            <person name="Pelin A."/>
            <person name="Brachmann A."/>
            <person name="Corradi N."/>
        </authorList>
    </citation>
    <scope>NUCLEOTIDE SEQUENCE [LARGE SCALE GENOMIC DNA]</scope>
    <source>
        <strain evidence="1 2">A5</strain>
    </source>
</reference>
<evidence type="ECO:0000313" key="1">
    <source>
        <dbReference type="EMBL" id="PKB94020.1"/>
    </source>
</evidence>